<comment type="similarity">
    <text evidence="2">Belongs to the TOR1AIP family.</text>
</comment>
<proteinExistence type="inferred from homology"/>
<keyword evidence="14" id="KW-1185">Reference proteome</keyword>
<evidence type="ECO:0000256" key="10">
    <source>
        <dbReference type="SAM" id="MobiDB-lite"/>
    </source>
</evidence>
<dbReference type="Ensembl" id="ENSSFOT00015009950.2">
    <property type="protein sequence ID" value="ENSSFOP00015009815.2"/>
    <property type="gene ID" value="ENSSFOG00015006355.2"/>
</dbReference>
<gene>
    <name evidence="13" type="primary">LOC108935180</name>
</gene>
<evidence type="ECO:0000313" key="13">
    <source>
        <dbReference type="Ensembl" id="ENSSFOP00015009815.2"/>
    </source>
</evidence>
<organism evidence="13 14">
    <name type="scientific">Scleropages formosus</name>
    <name type="common">Asian bonytongue</name>
    <name type="synonym">Osteoglossum formosum</name>
    <dbReference type="NCBI Taxonomy" id="113540"/>
    <lineage>
        <taxon>Eukaryota</taxon>
        <taxon>Metazoa</taxon>
        <taxon>Chordata</taxon>
        <taxon>Craniata</taxon>
        <taxon>Vertebrata</taxon>
        <taxon>Euteleostomi</taxon>
        <taxon>Actinopterygii</taxon>
        <taxon>Neopterygii</taxon>
        <taxon>Teleostei</taxon>
        <taxon>Osteoglossocephala</taxon>
        <taxon>Osteoglossomorpha</taxon>
        <taxon>Osteoglossiformes</taxon>
        <taxon>Osteoglossidae</taxon>
        <taxon>Scleropages</taxon>
    </lineage>
</organism>
<reference evidence="13" key="3">
    <citation type="submission" date="2025-09" db="UniProtKB">
        <authorList>
            <consortium name="Ensembl"/>
        </authorList>
    </citation>
    <scope>IDENTIFICATION</scope>
</reference>
<evidence type="ECO:0000256" key="7">
    <source>
        <dbReference type="ARBA" id="ARBA00023180"/>
    </source>
</evidence>
<accession>A0A8C9UZT9</accession>
<dbReference type="Proteomes" id="UP000694397">
    <property type="component" value="Chromosome 3"/>
</dbReference>
<reference evidence="13 14" key="1">
    <citation type="submission" date="2019-04" db="EMBL/GenBank/DDBJ databases">
        <authorList>
            <consortium name="Wellcome Sanger Institute Data Sharing"/>
        </authorList>
    </citation>
    <scope>NUCLEOTIDE SEQUENCE [LARGE SCALE GENOMIC DNA]</scope>
</reference>
<dbReference type="Gene3D" id="3.40.50.12190">
    <property type="match status" value="1"/>
</dbReference>
<dbReference type="Pfam" id="PF05609">
    <property type="entry name" value="LAP1_C"/>
    <property type="match status" value="1"/>
</dbReference>
<protein>
    <submittedName>
        <fullName evidence="13">Cyclic AMP-dependent transcription factor ATF-6 alpha</fullName>
    </submittedName>
</protein>
<name>A0A8C9UZT9_SCLFO</name>
<keyword evidence="7" id="KW-0325">Glycoprotein</keyword>
<evidence type="ECO:0000256" key="4">
    <source>
        <dbReference type="ARBA" id="ARBA00022692"/>
    </source>
</evidence>
<dbReference type="PANTHER" id="PTHR18843:SF7">
    <property type="entry name" value="LAMINA-ASSOCIATED POLYPEPTIDE 1B ISOFORM 1-RELATED"/>
    <property type="match status" value="1"/>
</dbReference>
<feature type="region of interest" description="Disordered" evidence="10">
    <location>
        <begin position="1"/>
        <end position="107"/>
    </location>
</feature>
<comment type="subcellular location">
    <subcellularLocation>
        <location evidence="9">Endomembrane system</location>
        <topology evidence="9">Single-pass membrane protein</topology>
    </subcellularLocation>
    <subcellularLocation>
        <location evidence="1">Nucleus envelope</location>
    </subcellularLocation>
</comment>
<keyword evidence="3" id="KW-0597">Phosphoprotein</keyword>
<dbReference type="PANTHER" id="PTHR18843">
    <property type="entry name" value="TORSIN-1A-INTERACTING PROTEIN"/>
    <property type="match status" value="1"/>
</dbReference>
<evidence type="ECO:0000256" key="11">
    <source>
        <dbReference type="SAM" id="Phobius"/>
    </source>
</evidence>
<feature type="domain" description="Torsin-1A-interacting protein 1/2 AAA+ activator" evidence="12">
    <location>
        <begin position="270"/>
        <end position="485"/>
    </location>
</feature>
<evidence type="ECO:0000259" key="12">
    <source>
        <dbReference type="Pfam" id="PF05609"/>
    </source>
</evidence>
<dbReference type="GO" id="GO:0016020">
    <property type="term" value="C:membrane"/>
    <property type="evidence" value="ECO:0007669"/>
    <property type="project" value="TreeGrafter"/>
</dbReference>
<evidence type="ECO:0000256" key="5">
    <source>
        <dbReference type="ARBA" id="ARBA00022989"/>
    </source>
</evidence>
<keyword evidence="8" id="KW-0539">Nucleus</keyword>
<dbReference type="InterPro" id="IPR046753">
    <property type="entry name" value="TOIP1/2_C"/>
</dbReference>
<evidence type="ECO:0000256" key="6">
    <source>
        <dbReference type="ARBA" id="ARBA00023136"/>
    </source>
</evidence>
<feature type="compositionally biased region" description="Basic and acidic residues" evidence="10">
    <location>
        <begin position="59"/>
        <end position="70"/>
    </location>
</feature>
<evidence type="ECO:0000256" key="9">
    <source>
        <dbReference type="ARBA" id="ARBA00037847"/>
    </source>
</evidence>
<dbReference type="GO" id="GO:0061024">
    <property type="term" value="P:membrane organization"/>
    <property type="evidence" value="ECO:0007669"/>
    <property type="project" value="TreeGrafter"/>
</dbReference>
<dbReference type="InterPro" id="IPR008662">
    <property type="entry name" value="TOIP1/2"/>
</dbReference>
<feature type="transmembrane region" description="Helical" evidence="11">
    <location>
        <begin position="241"/>
        <end position="260"/>
    </location>
</feature>
<keyword evidence="4 11" id="KW-0812">Transmembrane</keyword>
<keyword evidence="6 11" id="KW-0472">Membrane</keyword>
<evidence type="ECO:0000256" key="8">
    <source>
        <dbReference type="ARBA" id="ARBA00023242"/>
    </source>
</evidence>
<evidence type="ECO:0000256" key="1">
    <source>
        <dbReference type="ARBA" id="ARBA00004259"/>
    </source>
</evidence>
<reference evidence="13" key="2">
    <citation type="submission" date="2025-08" db="UniProtKB">
        <authorList>
            <consortium name="Ensembl"/>
        </authorList>
    </citation>
    <scope>IDENTIFICATION</scope>
</reference>
<keyword evidence="5 11" id="KW-1133">Transmembrane helix</keyword>
<evidence type="ECO:0000256" key="2">
    <source>
        <dbReference type="ARBA" id="ARBA00007860"/>
    </source>
</evidence>
<dbReference type="InterPro" id="IPR038599">
    <property type="entry name" value="LAP1C-like_C_sf"/>
</dbReference>
<dbReference type="GeneTree" id="ENSGT00940000159221"/>
<feature type="compositionally biased region" description="Basic and acidic residues" evidence="10">
    <location>
        <begin position="25"/>
        <end position="50"/>
    </location>
</feature>
<dbReference type="GO" id="GO:0001671">
    <property type="term" value="F:ATPase activator activity"/>
    <property type="evidence" value="ECO:0007669"/>
    <property type="project" value="InterPro"/>
</dbReference>
<sequence length="487" mass="54859">MIRRKLRDTKYDAKKTWKRLPTTKMENKAEIQKSDSSEDHVADSDTKEGSPSEVSKLTESGEDRTTKDSGKNMVVPYVHLDEDEGGEVKTKNVSQYHSRGDSESTVEEHLTVKREKYGARLLMDEREIVSLRRRPIHSKIQEGDTSLHSSKRSTEFWSQPIWMPRAKSDPALPSVTGAKGVNRLDCMNASYSLRSSTVPYQEKSSPYRHLKAETKKTEFHGRPTVVKMHLVSCFGDGLKRFLWTVVLLIVVILFVLVMRVTNNTDMVMEKDFSTLMEDVKSAYPSQQEQLWKKSLIHLQQNLRATKPTGPVNMILTAGWSAERTLHCLAGHLAAAFSSGTNASVLHIDGTSWSSLDSDEAKLAIDHKLTGAFESKRMAAVVHRFEELPPGSALIFYRYCDHENAVYKGVLLVFTVLLPVEVLDPTLSLVAVEEMVRDHIQSRFLPSALPGTFNQMDLDKFGGLWSRIAHLVLPVVAEEQMEKNGCNN</sequence>
<feature type="compositionally biased region" description="Basic and acidic residues" evidence="10">
    <location>
        <begin position="98"/>
        <end position="107"/>
    </location>
</feature>
<dbReference type="AlphaFoldDB" id="A0A8C9UZT9"/>
<evidence type="ECO:0000313" key="14">
    <source>
        <dbReference type="Proteomes" id="UP000694397"/>
    </source>
</evidence>
<evidence type="ECO:0000256" key="3">
    <source>
        <dbReference type="ARBA" id="ARBA00022553"/>
    </source>
</evidence>
<dbReference type="GO" id="GO:0005635">
    <property type="term" value="C:nuclear envelope"/>
    <property type="evidence" value="ECO:0007669"/>
    <property type="project" value="UniProtKB-SubCell"/>
</dbReference>